<dbReference type="Gene3D" id="2.30.110.10">
    <property type="entry name" value="Electron Transport, Fmn-binding Protein, Chain A"/>
    <property type="match status" value="1"/>
</dbReference>
<sequence length="165" mass="17933">MRVLQERWVLALATLAPDDRLPYATPLFYAVAALPGCPAPLLVFASRADTCHGRAIADGPTAVAAAIYLETETVGEVRGVQLRGDVVVSTRLGPEAAASLRAAYLERHPVAAAHLGERDLLYALAIEWAKLTDNRIGFGKRQVWAFEPAWRRQFPVASGEETALR</sequence>
<protein>
    <recommendedName>
        <fullName evidence="3">Pyridoxamine 5'-phosphate oxidase putative domain-containing protein</fullName>
    </recommendedName>
</protein>
<evidence type="ECO:0008006" key="3">
    <source>
        <dbReference type="Google" id="ProtNLM"/>
    </source>
</evidence>
<dbReference type="RefSeq" id="WP_224193778.1">
    <property type="nucleotide sequence ID" value="NZ_JAIRAU010000028.1"/>
</dbReference>
<dbReference type="SUPFAM" id="SSF50475">
    <property type="entry name" value="FMN-binding split barrel"/>
    <property type="match status" value="1"/>
</dbReference>
<dbReference type="Proteomes" id="UP001139031">
    <property type="component" value="Unassembled WGS sequence"/>
</dbReference>
<evidence type="ECO:0000313" key="1">
    <source>
        <dbReference type="EMBL" id="MBZ5712017.1"/>
    </source>
</evidence>
<comment type="caution">
    <text evidence="1">The sequence shown here is derived from an EMBL/GenBank/DDBJ whole genome shotgun (WGS) entry which is preliminary data.</text>
</comment>
<name>A0ABS7TUT8_9BACT</name>
<accession>A0ABS7TUT8</accession>
<keyword evidence="2" id="KW-1185">Reference proteome</keyword>
<reference evidence="1" key="1">
    <citation type="submission" date="2021-08" db="EMBL/GenBank/DDBJ databases">
        <authorList>
            <person name="Stevens D.C."/>
        </authorList>
    </citation>
    <scope>NUCLEOTIDE SEQUENCE</scope>
    <source>
        <strain evidence="1">DSM 53165</strain>
    </source>
</reference>
<dbReference type="InterPro" id="IPR012349">
    <property type="entry name" value="Split_barrel_FMN-bd"/>
</dbReference>
<organism evidence="1 2">
    <name type="scientific">Nannocystis pusilla</name>
    <dbReference type="NCBI Taxonomy" id="889268"/>
    <lineage>
        <taxon>Bacteria</taxon>
        <taxon>Pseudomonadati</taxon>
        <taxon>Myxococcota</taxon>
        <taxon>Polyangia</taxon>
        <taxon>Nannocystales</taxon>
        <taxon>Nannocystaceae</taxon>
        <taxon>Nannocystis</taxon>
    </lineage>
</organism>
<dbReference type="EMBL" id="JAIRAU010000028">
    <property type="protein sequence ID" value="MBZ5712017.1"/>
    <property type="molecule type" value="Genomic_DNA"/>
</dbReference>
<evidence type="ECO:0000313" key="2">
    <source>
        <dbReference type="Proteomes" id="UP001139031"/>
    </source>
</evidence>
<gene>
    <name evidence="1" type="ORF">K7C98_22465</name>
</gene>
<proteinExistence type="predicted"/>